<organism evidence="2 3">
    <name type="scientific">Acuticoccus mangrovi</name>
    <dbReference type="NCBI Taxonomy" id="2796142"/>
    <lineage>
        <taxon>Bacteria</taxon>
        <taxon>Pseudomonadati</taxon>
        <taxon>Pseudomonadota</taxon>
        <taxon>Alphaproteobacteria</taxon>
        <taxon>Hyphomicrobiales</taxon>
        <taxon>Amorphaceae</taxon>
        <taxon>Acuticoccus</taxon>
    </lineage>
</organism>
<dbReference type="InterPro" id="IPR051783">
    <property type="entry name" value="NAD(P)-dependent_oxidoreduct"/>
</dbReference>
<dbReference type="GO" id="GO:0004029">
    <property type="term" value="F:aldehyde dehydrogenase (NAD+) activity"/>
    <property type="evidence" value="ECO:0007669"/>
    <property type="project" value="TreeGrafter"/>
</dbReference>
<dbReference type="SUPFAM" id="SSF51735">
    <property type="entry name" value="NAD(P)-binding Rossmann-fold domains"/>
    <property type="match status" value="1"/>
</dbReference>
<evidence type="ECO:0000313" key="3">
    <source>
        <dbReference type="Proteomes" id="UP000609531"/>
    </source>
</evidence>
<dbReference type="RefSeq" id="WP_198883284.1">
    <property type="nucleotide sequence ID" value="NZ_JAEKJA010000015.1"/>
</dbReference>
<accession>A0A934INZ6</accession>
<dbReference type="AlphaFoldDB" id="A0A934INZ6"/>
<keyword evidence="3" id="KW-1185">Reference proteome</keyword>
<reference evidence="2" key="1">
    <citation type="submission" date="2020-12" db="EMBL/GenBank/DDBJ databases">
        <title>Bacterial taxonomy.</title>
        <authorList>
            <person name="Pan X."/>
        </authorList>
    </citation>
    <scope>NUCLEOTIDE SEQUENCE</scope>
    <source>
        <strain evidence="2">B2012</strain>
    </source>
</reference>
<dbReference type="PANTHER" id="PTHR48079">
    <property type="entry name" value="PROTEIN YEEZ"/>
    <property type="match status" value="1"/>
</dbReference>
<evidence type="ECO:0000313" key="2">
    <source>
        <dbReference type="EMBL" id="MBJ3777377.1"/>
    </source>
</evidence>
<dbReference type="CDD" id="cd05262">
    <property type="entry name" value="SDR_a7"/>
    <property type="match status" value="1"/>
</dbReference>
<gene>
    <name evidence="2" type="ORF">JCR33_16845</name>
</gene>
<comment type="caution">
    <text evidence="2">The sequence shown here is derived from an EMBL/GenBank/DDBJ whole genome shotgun (WGS) entry which is preliminary data.</text>
</comment>
<dbReference type="InterPro" id="IPR001509">
    <property type="entry name" value="Epimerase_deHydtase"/>
</dbReference>
<dbReference type="GO" id="GO:0005737">
    <property type="term" value="C:cytoplasm"/>
    <property type="evidence" value="ECO:0007669"/>
    <property type="project" value="TreeGrafter"/>
</dbReference>
<dbReference type="Proteomes" id="UP000609531">
    <property type="component" value="Unassembled WGS sequence"/>
</dbReference>
<dbReference type="Gene3D" id="3.40.50.720">
    <property type="entry name" value="NAD(P)-binding Rossmann-like Domain"/>
    <property type="match status" value="1"/>
</dbReference>
<dbReference type="EMBL" id="JAEKJA010000015">
    <property type="protein sequence ID" value="MBJ3777377.1"/>
    <property type="molecule type" value="Genomic_DNA"/>
</dbReference>
<dbReference type="InterPro" id="IPR036291">
    <property type="entry name" value="NAD(P)-bd_dom_sf"/>
</dbReference>
<name>A0A934INZ6_9HYPH</name>
<evidence type="ECO:0000259" key="1">
    <source>
        <dbReference type="Pfam" id="PF01370"/>
    </source>
</evidence>
<sequence>MHVFVTGATGWVGTVVVGELLGAGHRVSGLARSPEKAAALAEKGATVVSGTLGDLDLLHRSAAAADAVIHTAFNHDFTKFAANCEEDRRAIEAMGAALEGSDKPLLVTSGLAMIAPGRVVSEEDPVRVDPAHPRRSEPTAQALAERGVRAATMRLAPSVHGVGDHGFVPILIRMARETGVSAYIGEGLNRWPAVHRNDAGRLYRLALEAGLPAAVYHAVAEEGIAFKEIAAVIGKRLGVPVESRPAEHFGWFADFAGADMPASSALTRERVGFAPTEPGLLSDLDQPAYFA</sequence>
<dbReference type="Pfam" id="PF01370">
    <property type="entry name" value="Epimerase"/>
    <property type="match status" value="1"/>
</dbReference>
<proteinExistence type="predicted"/>
<feature type="domain" description="NAD-dependent epimerase/dehydratase" evidence="1">
    <location>
        <begin position="3"/>
        <end position="210"/>
    </location>
</feature>
<dbReference type="PANTHER" id="PTHR48079:SF6">
    <property type="entry name" value="NAD(P)-BINDING DOMAIN-CONTAINING PROTEIN-RELATED"/>
    <property type="match status" value="1"/>
</dbReference>
<protein>
    <submittedName>
        <fullName evidence="2">SDR family oxidoreductase</fullName>
    </submittedName>
</protein>